<protein>
    <submittedName>
        <fullName evidence="3">RHS repeat-associated core domain-containing protein</fullName>
    </submittedName>
</protein>
<proteinExistence type="predicted"/>
<dbReference type="AlphaFoldDB" id="A0A1H8JKT8"/>
<dbReference type="InterPro" id="IPR022385">
    <property type="entry name" value="Rhs_assc_core"/>
</dbReference>
<dbReference type="InterPro" id="IPR056823">
    <property type="entry name" value="TEN-like_YD-shell"/>
</dbReference>
<accession>A0A1H8JKT8</accession>
<sequence>MTRGGQTYYYQLNGHGDVVALTDSSGAVVATYEYDAYGNLLKETGTIENPYRYAGYRYDKAVGLYYLQTRYYNPSTGRFLTKDTFDGFNQTKPLSLNKFAYVENNPVLYTDEDGRWAKRRYWRILVYEYNYFTMYIPQYLIDQAAYWIGIPSTISKYLSGPQKKQMKEKAVKAYRKLIRKLKWFRWNARAVGRFLGLGIASLWVFSKITGSRGVTLGISLLVIKGRWWDNYYWQAWIAPGRKRYYIV</sequence>
<evidence type="ECO:0000256" key="1">
    <source>
        <dbReference type="ARBA" id="ARBA00022737"/>
    </source>
</evidence>
<organism evidence="3 4">
    <name type="scientific">Lihuaxuella thermophila</name>
    <dbReference type="NCBI Taxonomy" id="1173111"/>
    <lineage>
        <taxon>Bacteria</taxon>
        <taxon>Bacillati</taxon>
        <taxon>Bacillota</taxon>
        <taxon>Bacilli</taxon>
        <taxon>Bacillales</taxon>
        <taxon>Thermoactinomycetaceae</taxon>
        <taxon>Lihuaxuella</taxon>
    </lineage>
</organism>
<gene>
    <name evidence="3" type="ORF">SAMN05444955_1284</name>
</gene>
<evidence type="ECO:0000313" key="4">
    <source>
        <dbReference type="Proteomes" id="UP000199695"/>
    </source>
</evidence>
<feature type="domain" description="Teneurin-like YD-shell" evidence="2">
    <location>
        <begin position="1"/>
        <end position="107"/>
    </location>
</feature>
<keyword evidence="1" id="KW-0677">Repeat</keyword>
<dbReference type="Pfam" id="PF25023">
    <property type="entry name" value="TEN_YD-shell"/>
    <property type="match status" value="1"/>
</dbReference>
<name>A0A1H8JKT8_9BACL</name>
<dbReference type="PANTHER" id="PTHR32305">
    <property type="match status" value="1"/>
</dbReference>
<dbReference type="NCBIfam" id="TIGR03696">
    <property type="entry name" value="Rhs_assc_core"/>
    <property type="match status" value="1"/>
</dbReference>
<evidence type="ECO:0000313" key="3">
    <source>
        <dbReference type="EMBL" id="SEN81145.1"/>
    </source>
</evidence>
<dbReference type="STRING" id="1173111.SAMN05444955_1284"/>
<evidence type="ECO:0000259" key="2">
    <source>
        <dbReference type="Pfam" id="PF25023"/>
    </source>
</evidence>
<keyword evidence="4" id="KW-1185">Reference proteome</keyword>
<dbReference type="PANTHER" id="PTHR32305:SF17">
    <property type="entry name" value="TRNA NUCLEASE WAPA"/>
    <property type="match status" value="1"/>
</dbReference>
<reference evidence="3 4" key="1">
    <citation type="submission" date="2016-10" db="EMBL/GenBank/DDBJ databases">
        <authorList>
            <person name="de Groot N.N."/>
        </authorList>
    </citation>
    <scope>NUCLEOTIDE SEQUENCE [LARGE SCALE GENOMIC DNA]</scope>
    <source>
        <strain evidence="3 4">DSM 46701</strain>
    </source>
</reference>
<dbReference type="Proteomes" id="UP000199695">
    <property type="component" value="Unassembled WGS sequence"/>
</dbReference>
<dbReference type="Gene3D" id="2.180.10.10">
    <property type="entry name" value="RHS repeat-associated core"/>
    <property type="match status" value="1"/>
</dbReference>
<dbReference type="InterPro" id="IPR050708">
    <property type="entry name" value="T6SS_VgrG/RHS"/>
</dbReference>
<dbReference type="EMBL" id="FOCQ01000028">
    <property type="protein sequence ID" value="SEN81145.1"/>
    <property type="molecule type" value="Genomic_DNA"/>
</dbReference>